<comment type="caution">
    <text evidence="2">The sequence shown here is derived from an EMBL/GenBank/DDBJ whole genome shotgun (WGS) entry which is preliminary data.</text>
</comment>
<evidence type="ECO:0000313" key="3">
    <source>
        <dbReference type="Proteomes" id="UP000237347"/>
    </source>
</evidence>
<feature type="region of interest" description="Disordered" evidence="1">
    <location>
        <begin position="44"/>
        <end position="80"/>
    </location>
</feature>
<keyword evidence="3" id="KW-1185">Reference proteome</keyword>
<gene>
    <name evidence="2" type="ORF">CFP56_000957</name>
</gene>
<reference evidence="2 3" key="1">
    <citation type="journal article" date="2018" name="Sci. Data">
        <title>The draft genome sequence of cork oak.</title>
        <authorList>
            <person name="Ramos A.M."/>
            <person name="Usie A."/>
            <person name="Barbosa P."/>
            <person name="Barros P.M."/>
            <person name="Capote T."/>
            <person name="Chaves I."/>
            <person name="Simoes F."/>
            <person name="Abreu I."/>
            <person name="Carrasquinho I."/>
            <person name="Faro C."/>
            <person name="Guimaraes J.B."/>
            <person name="Mendonca D."/>
            <person name="Nobrega F."/>
            <person name="Rodrigues L."/>
            <person name="Saibo N.J.M."/>
            <person name="Varela M.C."/>
            <person name="Egas C."/>
            <person name="Matos J."/>
            <person name="Miguel C.M."/>
            <person name="Oliveira M.M."/>
            <person name="Ricardo C.P."/>
            <person name="Goncalves S."/>
        </authorList>
    </citation>
    <scope>NUCLEOTIDE SEQUENCE [LARGE SCALE GENOMIC DNA]</scope>
    <source>
        <strain evidence="3">cv. HL8</strain>
    </source>
</reference>
<name>A0AAW0INB9_QUESU</name>
<organism evidence="2 3">
    <name type="scientific">Quercus suber</name>
    <name type="common">Cork oak</name>
    <dbReference type="NCBI Taxonomy" id="58331"/>
    <lineage>
        <taxon>Eukaryota</taxon>
        <taxon>Viridiplantae</taxon>
        <taxon>Streptophyta</taxon>
        <taxon>Embryophyta</taxon>
        <taxon>Tracheophyta</taxon>
        <taxon>Spermatophyta</taxon>
        <taxon>Magnoliopsida</taxon>
        <taxon>eudicotyledons</taxon>
        <taxon>Gunneridae</taxon>
        <taxon>Pentapetalae</taxon>
        <taxon>rosids</taxon>
        <taxon>fabids</taxon>
        <taxon>Fagales</taxon>
        <taxon>Fagaceae</taxon>
        <taxon>Quercus</taxon>
    </lineage>
</organism>
<feature type="compositionally biased region" description="Basic residues" evidence="1">
    <location>
        <begin position="55"/>
        <end position="65"/>
    </location>
</feature>
<proteinExistence type="predicted"/>
<sequence>MTKCEPGSKIYTDCINALQFVEEISRLTLDDARVVGNISEPAVRCGRQASGRQGHGGHRSGRRHTPMHDHTTGGGKSDSR</sequence>
<dbReference type="EMBL" id="PKMF04000972">
    <property type="protein sequence ID" value="KAK7815913.1"/>
    <property type="molecule type" value="Genomic_DNA"/>
</dbReference>
<protein>
    <submittedName>
        <fullName evidence="2">Uncharacterized protein</fullName>
    </submittedName>
</protein>
<feature type="compositionally biased region" description="Basic and acidic residues" evidence="1">
    <location>
        <begin position="66"/>
        <end position="80"/>
    </location>
</feature>
<dbReference type="Proteomes" id="UP000237347">
    <property type="component" value="Unassembled WGS sequence"/>
</dbReference>
<evidence type="ECO:0000256" key="1">
    <source>
        <dbReference type="SAM" id="MobiDB-lite"/>
    </source>
</evidence>
<accession>A0AAW0INB9</accession>
<dbReference type="AlphaFoldDB" id="A0AAW0INB9"/>
<evidence type="ECO:0000313" key="2">
    <source>
        <dbReference type="EMBL" id="KAK7815913.1"/>
    </source>
</evidence>